<name>A0AAV1EDJ6_OLDCO</name>
<dbReference type="Pfam" id="PF08387">
    <property type="entry name" value="FBD"/>
    <property type="match status" value="1"/>
</dbReference>
<dbReference type="InterPro" id="IPR055294">
    <property type="entry name" value="FBL60-like"/>
</dbReference>
<organism evidence="3 4">
    <name type="scientific">Oldenlandia corymbosa var. corymbosa</name>
    <dbReference type="NCBI Taxonomy" id="529605"/>
    <lineage>
        <taxon>Eukaryota</taxon>
        <taxon>Viridiplantae</taxon>
        <taxon>Streptophyta</taxon>
        <taxon>Embryophyta</taxon>
        <taxon>Tracheophyta</taxon>
        <taxon>Spermatophyta</taxon>
        <taxon>Magnoliopsida</taxon>
        <taxon>eudicotyledons</taxon>
        <taxon>Gunneridae</taxon>
        <taxon>Pentapetalae</taxon>
        <taxon>asterids</taxon>
        <taxon>lamiids</taxon>
        <taxon>Gentianales</taxon>
        <taxon>Rubiaceae</taxon>
        <taxon>Rubioideae</taxon>
        <taxon>Spermacoceae</taxon>
        <taxon>Hedyotis-Oldenlandia complex</taxon>
        <taxon>Oldenlandia</taxon>
    </lineage>
</organism>
<protein>
    <submittedName>
        <fullName evidence="3">OLC1v1019287C1</fullName>
    </submittedName>
</protein>
<reference evidence="3" key="1">
    <citation type="submission" date="2023-03" db="EMBL/GenBank/DDBJ databases">
        <authorList>
            <person name="Julca I."/>
        </authorList>
    </citation>
    <scope>NUCLEOTIDE SEQUENCE</scope>
</reference>
<keyword evidence="4" id="KW-1185">Reference proteome</keyword>
<evidence type="ECO:0000313" key="4">
    <source>
        <dbReference type="Proteomes" id="UP001161247"/>
    </source>
</evidence>
<sequence length="336" mass="38338">MDRISSLPDEILCHMLSFLPTKLGATTGVLSKRWRNVWGSVPVLCFEGLKEADFADLTAVDSDFGFAESEAASFNGFMDRLLRFRGDSRTQKFRLESEYLEPELLYKWMRSLRNVEELDLDIRSFGELNWRDIGFAAASIKTIKLSGDFNLNIPSDLSFPCLKILHLLYVIYEDDSAIEKLLYNCPVLEELKISRQLWDNVKNFVIYAPLVKGWIWSLKLWTWSFMMQIRRIRSKVVEELKLLKYILENAMVLEEMTILCEEGAPLGQPPMGIDNVRGRGRSSSGGHPVAANQFAETFAAIRDEVMNYGRGSAGCQVQILNQRSPIPVIDVSHRIV</sequence>
<dbReference type="CDD" id="cd22160">
    <property type="entry name" value="F-box_AtFBL13-like"/>
    <property type="match status" value="1"/>
</dbReference>
<dbReference type="SUPFAM" id="SSF81383">
    <property type="entry name" value="F-box domain"/>
    <property type="match status" value="1"/>
</dbReference>
<dbReference type="SUPFAM" id="SSF52047">
    <property type="entry name" value="RNI-like"/>
    <property type="match status" value="1"/>
</dbReference>
<dbReference type="EMBL" id="OX459126">
    <property type="protein sequence ID" value="CAI9117802.1"/>
    <property type="molecule type" value="Genomic_DNA"/>
</dbReference>
<dbReference type="Gene3D" id="1.20.1280.50">
    <property type="match status" value="1"/>
</dbReference>
<dbReference type="InterPro" id="IPR032675">
    <property type="entry name" value="LRR_dom_sf"/>
</dbReference>
<dbReference type="InterPro" id="IPR053781">
    <property type="entry name" value="F-box_AtFBL13-like"/>
</dbReference>
<evidence type="ECO:0000259" key="1">
    <source>
        <dbReference type="Pfam" id="PF08387"/>
    </source>
</evidence>
<feature type="domain" description="FBD" evidence="1">
    <location>
        <begin position="227"/>
        <end position="258"/>
    </location>
</feature>
<dbReference type="Proteomes" id="UP001161247">
    <property type="component" value="Chromosome 9"/>
</dbReference>
<gene>
    <name evidence="3" type="ORF">OLC1_LOCUS23803</name>
</gene>
<dbReference type="PANTHER" id="PTHR31293">
    <property type="entry name" value="RNI-LIKE SUPERFAMILY PROTEIN"/>
    <property type="match status" value="1"/>
</dbReference>
<proteinExistence type="predicted"/>
<dbReference type="InterPro" id="IPR006566">
    <property type="entry name" value="FBD"/>
</dbReference>
<dbReference type="Pfam" id="PF24758">
    <property type="entry name" value="LRR_At5g56370"/>
    <property type="match status" value="1"/>
</dbReference>
<dbReference type="AlphaFoldDB" id="A0AAV1EDJ6"/>
<accession>A0AAV1EDJ6</accession>
<dbReference type="Gene3D" id="3.80.10.10">
    <property type="entry name" value="Ribonuclease Inhibitor"/>
    <property type="match status" value="1"/>
</dbReference>
<evidence type="ECO:0000313" key="3">
    <source>
        <dbReference type="EMBL" id="CAI9117802.1"/>
    </source>
</evidence>
<dbReference type="InterPro" id="IPR055411">
    <property type="entry name" value="LRR_FXL15/At3g58940/PEG3-like"/>
</dbReference>
<dbReference type="InterPro" id="IPR036047">
    <property type="entry name" value="F-box-like_dom_sf"/>
</dbReference>
<feature type="domain" description="F-box/LRR-repeat protein 15/At3g58940/PEG3-like LRR" evidence="2">
    <location>
        <begin position="107"/>
        <end position="196"/>
    </location>
</feature>
<evidence type="ECO:0000259" key="2">
    <source>
        <dbReference type="Pfam" id="PF24758"/>
    </source>
</evidence>
<dbReference type="PANTHER" id="PTHR31293:SF12">
    <property type="entry name" value="RNI-LIKE SUPERFAMILY PROTEIN"/>
    <property type="match status" value="1"/>
</dbReference>